<dbReference type="AlphaFoldDB" id="A0A9P0HDM9"/>
<sequence length="286" mass="33109">MSLKLDDLIGKKKEAVQVLDLSKATANNADEFKRVMEKIKPEDVKIQDKPKRWHKKSKKSSYQFADPIPTEMRALNLDDLCSVPIQWNMLTTLRPKSKIDEEYFSRLVELGKLELAARQKEKKIPETQFLRKMKNKAGVTETRFLSCNECGEDFCQRETCHLMMYDNFKREPISETIHKKEENQRGRSKSSSKRGKRRSKSQRGRSRARSKSKSKTRSKSRNRSTSSRQRSTSKSKSISKESSFDNSAPPKRKTGKKKKAKQKTQTKNKAVKDSKPIKPNPKPTKK</sequence>
<organism evidence="2 3">
    <name type="scientific">Nezara viridula</name>
    <name type="common">Southern green stink bug</name>
    <name type="synonym">Cimex viridulus</name>
    <dbReference type="NCBI Taxonomy" id="85310"/>
    <lineage>
        <taxon>Eukaryota</taxon>
        <taxon>Metazoa</taxon>
        <taxon>Ecdysozoa</taxon>
        <taxon>Arthropoda</taxon>
        <taxon>Hexapoda</taxon>
        <taxon>Insecta</taxon>
        <taxon>Pterygota</taxon>
        <taxon>Neoptera</taxon>
        <taxon>Paraneoptera</taxon>
        <taxon>Hemiptera</taxon>
        <taxon>Heteroptera</taxon>
        <taxon>Panheteroptera</taxon>
        <taxon>Pentatomomorpha</taxon>
        <taxon>Pentatomoidea</taxon>
        <taxon>Pentatomidae</taxon>
        <taxon>Pentatominae</taxon>
        <taxon>Nezara</taxon>
    </lineage>
</organism>
<evidence type="ECO:0000256" key="1">
    <source>
        <dbReference type="SAM" id="MobiDB-lite"/>
    </source>
</evidence>
<dbReference type="OrthoDB" id="8250201at2759"/>
<dbReference type="EMBL" id="OV725080">
    <property type="protein sequence ID" value="CAH1400410.1"/>
    <property type="molecule type" value="Genomic_DNA"/>
</dbReference>
<feature type="compositionally biased region" description="Basic residues" evidence="1">
    <location>
        <begin position="250"/>
        <end position="266"/>
    </location>
</feature>
<proteinExistence type="predicted"/>
<gene>
    <name evidence="2" type="ORF">NEZAVI_LOCUS9654</name>
</gene>
<accession>A0A9P0HDM9</accession>
<feature type="compositionally biased region" description="Basic residues" evidence="1">
    <location>
        <begin position="186"/>
        <end position="222"/>
    </location>
</feature>
<evidence type="ECO:0000313" key="3">
    <source>
        <dbReference type="Proteomes" id="UP001152798"/>
    </source>
</evidence>
<dbReference type="Proteomes" id="UP001152798">
    <property type="component" value="Chromosome 4"/>
</dbReference>
<feature type="region of interest" description="Disordered" evidence="1">
    <location>
        <begin position="175"/>
        <end position="286"/>
    </location>
</feature>
<keyword evidence="3" id="KW-1185">Reference proteome</keyword>
<name>A0A9P0HDM9_NEZVI</name>
<reference evidence="2" key="1">
    <citation type="submission" date="2022-01" db="EMBL/GenBank/DDBJ databases">
        <authorList>
            <person name="King R."/>
        </authorList>
    </citation>
    <scope>NUCLEOTIDE SEQUENCE</scope>
</reference>
<feature type="compositionally biased region" description="Low complexity" evidence="1">
    <location>
        <begin position="223"/>
        <end position="236"/>
    </location>
</feature>
<protein>
    <submittedName>
        <fullName evidence="2">Uncharacterized protein</fullName>
    </submittedName>
</protein>
<feature type="compositionally biased region" description="Basic and acidic residues" evidence="1">
    <location>
        <begin position="175"/>
        <end position="185"/>
    </location>
</feature>
<evidence type="ECO:0000313" key="2">
    <source>
        <dbReference type="EMBL" id="CAH1400410.1"/>
    </source>
</evidence>